<organism evidence="1 2">
    <name type="scientific">Choristoneura fumiferana</name>
    <name type="common">Spruce budworm moth</name>
    <name type="synonym">Archips fumiferana</name>
    <dbReference type="NCBI Taxonomy" id="7141"/>
    <lineage>
        <taxon>Eukaryota</taxon>
        <taxon>Metazoa</taxon>
        <taxon>Ecdysozoa</taxon>
        <taxon>Arthropoda</taxon>
        <taxon>Hexapoda</taxon>
        <taxon>Insecta</taxon>
        <taxon>Pterygota</taxon>
        <taxon>Neoptera</taxon>
        <taxon>Endopterygota</taxon>
        <taxon>Lepidoptera</taxon>
        <taxon>Glossata</taxon>
        <taxon>Ditrysia</taxon>
        <taxon>Tortricoidea</taxon>
        <taxon>Tortricidae</taxon>
        <taxon>Tortricinae</taxon>
        <taxon>Choristoneura</taxon>
    </lineage>
</organism>
<evidence type="ECO:0000313" key="2">
    <source>
        <dbReference type="Proteomes" id="UP001064048"/>
    </source>
</evidence>
<comment type="caution">
    <text evidence="1">The sequence shown here is derived from an EMBL/GenBank/DDBJ whole genome shotgun (WGS) entry which is preliminary data.</text>
</comment>
<reference evidence="1 2" key="1">
    <citation type="journal article" date="2022" name="Genome Biol. Evol.">
        <title>The Spruce Budworm Genome: Reconstructing the Evolutionary History of Antifreeze Proteins.</title>
        <authorList>
            <person name="Beliveau C."/>
            <person name="Gagne P."/>
            <person name="Picq S."/>
            <person name="Vernygora O."/>
            <person name="Keeling C.I."/>
            <person name="Pinkney K."/>
            <person name="Doucet D."/>
            <person name="Wen F."/>
            <person name="Johnston J.S."/>
            <person name="Maaroufi H."/>
            <person name="Boyle B."/>
            <person name="Laroche J."/>
            <person name="Dewar K."/>
            <person name="Juretic N."/>
            <person name="Blackburn G."/>
            <person name="Nisole A."/>
            <person name="Brunet B."/>
            <person name="Brandao M."/>
            <person name="Lumley L."/>
            <person name="Duan J."/>
            <person name="Quan G."/>
            <person name="Lucarotti C.J."/>
            <person name="Roe A.D."/>
            <person name="Sperling F.A.H."/>
            <person name="Levesque R.C."/>
            <person name="Cusson M."/>
        </authorList>
    </citation>
    <scope>NUCLEOTIDE SEQUENCE [LARGE SCALE GENOMIC DNA]</scope>
    <source>
        <strain evidence="1">Glfc:IPQL:Cfum</strain>
    </source>
</reference>
<accession>A0ACC0J728</accession>
<dbReference type="Proteomes" id="UP001064048">
    <property type="component" value="Chromosome 14"/>
</dbReference>
<sequence length="145" mass="15689">MEPSVPGSSKNSPGLSSNSSSDADVLPENTLEVEKSLHASAVKNNLDDKVVTNDHVLALVKLREEEEQKATKVENPQPKLTRAKTAPWNLELTPIKHIPVKTRPEVKALIAQELHADEDDDEYQPTHDDRCGLAAAHAGHAAPPG</sequence>
<proteinExistence type="predicted"/>
<gene>
    <name evidence="1" type="ORF">MSG28_008523</name>
</gene>
<evidence type="ECO:0000313" key="1">
    <source>
        <dbReference type="EMBL" id="KAI8419899.1"/>
    </source>
</evidence>
<protein>
    <submittedName>
        <fullName evidence="1">Uncharacterized protein</fullName>
    </submittedName>
</protein>
<keyword evidence="2" id="KW-1185">Reference proteome</keyword>
<name>A0ACC0J728_CHOFU</name>
<dbReference type="EMBL" id="CM046114">
    <property type="protein sequence ID" value="KAI8419899.1"/>
    <property type="molecule type" value="Genomic_DNA"/>
</dbReference>